<dbReference type="EC" id="2.7.-.-" evidence="4"/>
<dbReference type="InterPro" id="IPR038286">
    <property type="entry name" value="IPK_sf"/>
</dbReference>
<dbReference type="PANTHER" id="PTHR12400">
    <property type="entry name" value="INOSITOL POLYPHOSPHATE KINASE"/>
    <property type="match status" value="1"/>
</dbReference>
<dbReference type="GO" id="GO:0032958">
    <property type="term" value="P:inositol phosphate biosynthetic process"/>
    <property type="evidence" value="ECO:0007669"/>
    <property type="project" value="InterPro"/>
</dbReference>
<evidence type="ECO:0000256" key="2">
    <source>
        <dbReference type="ARBA" id="ARBA00022679"/>
    </source>
</evidence>
<keyword evidence="3 4" id="KW-0418">Kinase</keyword>
<dbReference type="PANTHER" id="PTHR12400:SF26">
    <property type="entry name" value="KINASE"/>
    <property type="match status" value="1"/>
</dbReference>
<reference evidence="5" key="1">
    <citation type="submission" date="2017-02" db="UniProtKB">
        <authorList>
            <consortium name="WormBaseParasite"/>
        </authorList>
    </citation>
    <scope>IDENTIFICATION</scope>
</reference>
<evidence type="ECO:0000313" key="5">
    <source>
        <dbReference type="WBParaSite" id="TTAC_0000368101-mRNA-1"/>
    </source>
</evidence>
<dbReference type="Gene3D" id="3.30.470.160">
    <property type="entry name" value="Inositol polyphosphate kinase"/>
    <property type="match status" value="1"/>
</dbReference>
<dbReference type="GO" id="GO:0005737">
    <property type="term" value="C:cytoplasm"/>
    <property type="evidence" value="ECO:0007669"/>
    <property type="project" value="TreeGrafter"/>
</dbReference>
<dbReference type="SUPFAM" id="SSF56104">
    <property type="entry name" value="SAICAR synthase-like"/>
    <property type="match status" value="1"/>
</dbReference>
<sequence>LQKILQSSSFFKSHEVIMIGTSLLFVHDRTGNANIWMIDFAKTHSLPPSVEIDHHQSWVAGNHEDGYLFGLERLIDMFTELIREVPPSATFSTVS</sequence>
<accession>A0A0R3WSE1</accession>
<dbReference type="InterPro" id="IPR005522">
    <property type="entry name" value="IPK"/>
</dbReference>
<dbReference type="WBParaSite" id="TTAC_0000368101-mRNA-1">
    <property type="protein sequence ID" value="TTAC_0000368101-mRNA-1"/>
    <property type="gene ID" value="TTAC_0000368101"/>
</dbReference>
<dbReference type="Pfam" id="PF03770">
    <property type="entry name" value="IPK"/>
    <property type="match status" value="1"/>
</dbReference>
<dbReference type="STRING" id="6205.A0A0R3WSE1"/>
<organism evidence="5">
    <name type="scientific">Hydatigena taeniaeformis</name>
    <name type="common">Feline tapeworm</name>
    <name type="synonym">Taenia taeniaeformis</name>
    <dbReference type="NCBI Taxonomy" id="6205"/>
    <lineage>
        <taxon>Eukaryota</taxon>
        <taxon>Metazoa</taxon>
        <taxon>Spiralia</taxon>
        <taxon>Lophotrochozoa</taxon>
        <taxon>Platyhelminthes</taxon>
        <taxon>Cestoda</taxon>
        <taxon>Eucestoda</taxon>
        <taxon>Cyclophyllidea</taxon>
        <taxon>Taeniidae</taxon>
        <taxon>Hydatigera</taxon>
    </lineage>
</organism>
<proteinExistence type="inferred from homology"/>
<dbReference type="GO" id="GO:0000828">
    <property type="term" value="F:inositol hexakisphosphate kinase activity"/>
    <property type="evidence" value="ECO:0007669"/>
    <property type="project" value="TreeGrafter"/>
</dbReference>
<dbReference type="GO" id="GO:0046854">
    <property type="term" value="P:phosphatidylinositol phosphate biosynthetic process"/>
    <property type="evidence" value="ECO:0007669"/>
    <property type="project" value="TreeGrafter"/>
</dbReference>
<evidence type="ECO:0000256" key="4">
    <source>
        <dbReference type="RuleBase" id="RU363090"/>
    </source>
</evidence>
<protein>
    <recommendedName>
        <fullName evidence="4">Kinase</fullName>
        <ecNumber evidence="4">2.7.-.-</ecNumber>
    </recommendedName>
</protein>
<evidence type="ECO:0000256" key="3">
    <source>
        <dbReference type="ARBA" id="ARBA00022777"/>
    </source>
</evidence>
<evidence type="ECO:0000256" key="1">
    <source>
        <dbReference type="ARBA" id="ARBA00007374"/>
    </source>
</evidence>
<comment type="similarity">
    <text evidence="1 4">Belongs to the inositol phosphokinase (IPK) family.</text>
</comment>
<dbReference type="AlphaFoldDB" id="A0A0R3WSE1"/>
<keyword evidence="2 4" id="KW-0808">Transferase</keyword>
<name>A0A0R3WSE1_HYDTA</name>
<dbReference type="GO" id="GO:0005634">
    <property type="term" value="C:nucleus"/>
    <property type="evidence" value="ECO:0007669"/>
    <property type="project" value="TreeGrafter"/>
</dbReference>